<name>A0ABZ0J2M3_9BURK</name>
<organism evidence="2 3">
    <name type="scientific">Diaphorobacter limosus</name>
    <dbReference type="NCBI Taxonomy" id="3036128"/>
    <lineage>
        <taxon>Bacteria</taxon>
        <taxon>Pseudomonadati</taxon>
        <taxon>Pseudomonadota</taxon>
        <taxon>Betaproteobacteria</taxon>
        <taxon>Burkholderiales</taxon>
        <taxon>Comamonadaceae</taxon>
        <taxon>Diaphorobacter</taxon>
    </lineage>
</organism>
<keyword evidence="1" id="KW-0472">Membrane</keyword>
<keyword evidence="1" id="KW-1133">Transmembrane helix</keyword>
<evidence type="ECO:0000256" key="1">
    <source>
        <dbReference type="SAM" id="Phobius"/>
    </source>
</evidence>
<proteinExistence type="predicted"/>
<keyword evidence="3" id="KW-1185">Reference proteome</keyword>
<reference evidence="2 3" key="1">
    <citation type="submission" date="2023-03" db="EMBL/GenBank/DDBJ databases">
        <title>Diaphorobacter basophil sp. nov., isolated from a sewage-treatment plant.</title>
        <authorList>
            <person name="Yang K."/>
        </authorList>
    </citation>
    <scope>NUCLEOTIDE SEQUENCE [LARGE SCALE GENOMIC DNA]</scope>
    <source>
        <strain evidence="2 3">Y-1</strain>
    </source>
</reference>
<dbReference type="Proteomes" id="UP001303211">
    <property type="component" value="Chromosome"/>
</dbReference>
<evidence type="ECO:0000313" key="2">
    <source>
        <dbReference type="EMBL" id="WOO31866.1"/>
    </source>
</evidence>
<dbReference type="RefSeq" id="WP_317701335.1">
    <property type="nucleotide sequence ID" value="NZ_CP136921.1"/>
</dbReference>
<accession>A0ABZ0J2M3</accession>
<keyword evidence="1" id="KW-0812">Transmembrane</keyword>
<protein>
    <submittedName>
        <fullName evidence="2">Uncharacterized protein</fullName>
    </submittedName>
</protein>
<sequence>MRQPRGWRTFERDDEPLRYWFSVALYLVCAALGLGYGGVAVYALLLRT</sequence>
<feature type="transmembrane region" description="Helical" evidence="1">
    <location>
        <begin position="20"/>
        <end position="45"/>
    </location>
</feature>
<evidence type="ECO:0000313" key="3">
    <source>
        <dbReference type="Proteomes" id="UP001303211"/>
    </source>
</evidence>
<gene>
    <name evidence="2" type="ORF">P4826_15910</name>
</gene>
<dbReference type="EMBL" id="CP136921">
    <property type="protein sequence ID" value="WOO31866.1"/>
    <property type="molecule type" value="Genomic_DNA"/>
</dbReference>